<dbReference type="GO" id="GO:0035364">
    <property type="term" value="P:thymine transport"/>
    <property type="evidence" value="ECO:0007669"/>
    <property type="project" value="TreeGrafter"/>
</dbReference>
<evidence type="ECO:0000256" key="3">
    <source>
        <dbReference type="ARBA" id="ARBA00022448"/>
    </source>
</evidence>
<organism evidence="8 9">
    <name type="scientific">Electrophorus voltai</name>
    <dbReference type="NCBI Taxonomy" id="2609070"/>
    <lineage>
        <taxon>Eukaryota</taxon>
        <taxon>Metazoa</taxon>
        <taxon>Chordata</taxon>
        <taxon>Craniata</taxon>
        <taxon>Vertebrata</taxon>
        <taxon>Euteleostomi</taxon>
        <taxon>Actinopterygii</taxon>
        <taxon>Neopterygii</taxon>
        <taxon>Teleostei</taxon>
        <taxon>Ostariophysi</taxon>
        <taxon>Gymnotiformes</taxon>
        <taxon>Gymnotoidei</taxon>
        <taxon>Gymnotidae</taxon>
        <taxon>Electrophorus</taxon>
    </lineage>
</organism>
<dbReference type="GO" id="GO:0016323">
    <property type="term" value="C:basolateral plasma membrane"/>
    <property type="evidence" value="ECO:0007669"/>
    <property type="project" value="TreeGrafter"/>
</dbReference>
<evidence type="ECO:0000256" key="1">
    <source>
        <dbReference type="ARBA" id="ARBA00004141"/>
    </source>
</evidence>
<dbReference type="Proteomes" id="UP001239994">
    <property type="component" value="Unassembled WGS sequence"/>
</dbReference>
<dbReference type="InterPro" id="IPR036259">
    <property type="entry name" value="MFS_trans_sf"/>
</dbReference>
<gene>
    <name evidence="8" type="ORF">P4O66_012762</name>
</gene>
<dbReference type="InterPro" id="IPR002259">
    <property type="entry name" value="Eqnu_transpt"/>
</dbReference>
<name>A0AAD8Z4T8_9TELE</name>
<evidence type="ECO:0000256" key="6">
    <source>
        <dbReference type="ARBA" id="ARBA00023136"/>
    </source>
</evidence>
<dbReference type="Pfam" id="PF01733">
    <property type="entry name" value="Nucleoside_tran"/>
    <property type="match status" value="1"/>
</dbReference>
<evidence type="ECO:0000256" key="7">
    <source>
        <dbReference type="SAM" id="Phobius"/>
    </source>
</evidence>
<evidence type="ECO:0000313" key="8">
    <source>
        <dbReference type="EMBL" id="KAK1792852.1"/>
    </source>
</evidence>
<reference evidence="8" key="1">
    <citation type="submission" date="2023-03" db="EMBL/GenBank/DDBJ databases">
        <title>Electrophorus voltai genome.</title>
        <authorList>
            <person name="Bian C."/>
        </authorList>
    </citation>
    <scope>NUCLEOTIDE SEQUENCE</scope>
    <source>
        <strain evidence="8">CB-2022</strain>
        <tissue evidence="8">Muscle</tissue>
    </source>
</reference>
<protein>
    <recommendedName>
        <fullName evidence="10">Solute carrier family 29 member 2</fullName>
    </recommendedName>
</protein>
<evidence type="ECO:0008006" key="10">
    <source>
        <dbReference type="Google" id="ProtNLM"/>
    </source>
</evidence>
<keyword evidence="3" id="KW-0813">Transport</keyword>
<keyword evidence="9" id="KW-1185">Reference proteome</keyword>
<proteinExistence type="inferred from homology"/>
<evidence type="ECO:0000256" key="4">
    <source>
        <dbReference type="ARBA" id="ARBA00022692"/>
    </source>
</evidence>
<feature type="transmembrane region" description="Helical" evidence="7">
    <location>
        <begin position="285"/>
        <end position="307"/>
    </location>
</feature>
<feature type="transmembrane region" description="Helical" evidence="7">
    <location>
        <begin position="247"/>
        <end position="273"/>
    </location>
</feature>
<keyword evidence="4 7" id="KW-0812">Transmembrane</keyword>
<dbReference type="GO" id="GO:0005337">
    <property type="term" value="F:nucleoside transmembrane transporter activity"/>
    <property type="evidence" value="ECO:0007669"/>
    <property type="project" value="InterPro"/>
</dbReference>
<dbReference type="EMBL" id="JAROKS010000019">
    <property type="protein sequence ID" value="KAK1792852.1"/>
    <property type="molecule type" value="Genomic_DNA"/>
</dbReference>
<sequence length="311" mass="34751">MMREADDQSAALGYFITPCVGTLVTLMSYLLLPKLVRVYSLLNQYTSEFARFFLDKGTMQRCELDTASQLLPKEGSQGGGGDLNGPISCSVANGNPCREDGGVSRQAFVSLEVAVTKETKSSVLEVLKKVNLNLYWFGFITGVYKIWVMAFCVTFVFTVTLSVFPAITVDVKTVYQGKWEHYFTPVCCFLLFNLMDWFGRTVTTLLQWPRKESCWFPVLVVLRVVFIPLLMLCNVQERHFLPVIFNHDAIFIFIMVLFSASSGYFVCLSMSYAPQLVAPHDGETAGALMTFFLALGLSLGAALSFLLRVIV</sequence>
<comment type="subcellular location">
    <subcellularLocation>
        <location evidence="1">Membrane</location>
        <topology evidence="1">Multi-pass membrane protein</topology>
    </subcellularLocation>
</comment>
<dbReference type="PANTHER" id="PTHR10332:SF8">
    <property type="entry name" value="EQUILIBRATIVE NUCLEOSIDE TRANSPORTER 2"/>
    <property type="match status" value="1"/>
</dbReference>
<accession>A0AAD8Z4T8</accession>
<dbReference type="GO" id="GO:0035344">
    <property type="term" value="P:hypoxanthine transport"/>
    <property type="evidence" value="ECO:0007669"/>
    <property type="project" value="TreeGrafter"/>
</dbReference>
<evidence type="ECO:0000256" key="5">
    <source>
        <dbReference type="ARBA" id="ARBA00022989"/>
    </source>
</evidence>
<feature type="transmembrane region" description="Helical" evidence="7">
    <location>
        <begin position="12"/>
        <end position="32"/>
    </location>
</feature>
<dbReference type="GO" id="GO:0015854">
    <property type="term" value="P:guanine transport"/>
    <property type="evidence" value="ECO:0007669"/>
    <property type="project" value="TreeGrafter"/>
</dbReference>
<feature type="transmembrane region" description="Helical" evidence="7">
    <location>
        <begin position="134"/>
        <end position="167"/>
    </location>
</feature>
<dbReference type="AlphaFoldDB" id="A0AAD8Z4T8"/>
<dbReference type="GO" id="GO:0015862">
    <property type="term" value="P:uridine transmembrane transport"/>
    <property type="evidence" value="ECO:0007669"/>
    <property type="project" value="TreeGrafter"/>
</dbReference>
<comment type="similarity">
    <text evidence="2">Belongs to the SLC29A/ENT transporter (TC 2.A.57) family.</text>
</comment>
<comment type="caution">
    <text evidence="8">The sequence shown here is derived from an EMBL/GenBank/DDBJ whole genome shotgun (WGS) entry which is preliminary data.</text>
</comment>
<dbReference type="GO" id="GO:0015853">
    <property type="term" value="P:adenine transport"/>
    <property type="evidence" value="ECO:0007669"/>
    <property type="project" value="TreeGrafter"/>
</dbReference>
<evidence type="ECO:0000256" key="2">
    <source>
        <dbReference type="ARBA" id="ARBA00007965"/>
    </source>
</evidence>
<evidence type="ECO:0000313" key="9">
    <source>
        <dbReference type="Proteomes" id="UP001239994"/>
    </source>
</evidence>
<keyword evidence="5 7" id="KW-1133">Transmembrane helix</keyword>
<dbReference type="PANTHER" id="PTHR10332">
    <property type="entry name" value="EQUILIBRATIVE NUCLEOSIDE TRANSPORTER"/>
    <property type="match status" value="1"/>
</dbReference>
<keyword evidence="6 7" id="KW-0472">Membrane</keyword>
<feature type="transmembrane region" description="Helical" evidence="7">
    <location>
        <begin position="215"/>
        <end position="235"/>
    </location>
</feature>
<dbReference type="SUPFAM" id="SSF103473">
    <property type="entry name" value="MFS general substrate transporter"/>
    <property type="match status" value="1"/>
</dbReference>